<dbReference type="AlphaFoldDB" id="A0A2M8L0R1"/>
<evidence type="ECO:0000313" key="4">
    <source>
        <dbReference type="Proteomes" id="UP000229766"/>
    </source>
</evidence>
<sequence length="116" mass="12904">MSDLVEQRQNKLNELKRLGDAYPQPNLASRQSTVESLKMEGKQVTVAGRILLLRGHGKILFADLHDLTGKIQLFFEKNTLADKMDQTKLFDLGDIISATGIVFKTTAGETTIRVSD</sequence>
<organism evidence="3 4">
    <name type="scientific">Candidatus Shapirobacteria bacterium CG10_big_fil_rev_8_21_14_0_10_36_6</name>
    <dbReference type="NCBI Taxonomy" id="1974886"/>
    <lineage>
        <taxon>Bacteria</taxon>
        <taxon>Candidatus Shapironibacteriota</taxon>
    </lineage>
</organism>
<protein>
    <submittedName>
        <fullName evidence="3">Lysine--tRNA ligase</fullName>
    </submittedName>
</protein>
<dbReference type="InterPro" id="IPR004365">
    <property type="entry name" value="NA-bd_OB_tRNA"/>
</dbReference>
<name>A0A2M8L0R1_9BACT</name>
<dbReference type="PANTHER" id="PTHR42918:SF15">
    <property type="entry name" value="LYSINE--TRNA LIGASE, CHLOROPLASTIC_MITOCHONDRIAL"/>
    <property type="match status" value="1"/>
</dbReference>
<dbReference type="SUPFAM" id="SSF50249">
    <property type="entry name" value="Nucleic acid-binding proteins"/>
    <property type="match status" value="1"/>
</dbReference>
<dbReference type="Pfam" id="PF01336">
    <property type="entry name" value="tRNA_anti-codon"/>
    <property type="match status" value="1"/>
</dbReference>
<comment type="caution">
    <text evidence="3">The sequence shown here is derived from an EMBL/GenBank/DDBJ whole genome shotgun (WGS) entry which is preliminary data.</text>
</comment>
<keyword evidence="3" id="KW-0436">Ligase</keyword>
<proteinExistence type="predicted"/>
<dbReference type="GO" id="GO:0000049">
    <property type="term" value="F:tRNA binding"/>
    <property type="evidence" value="ECO:0007669"/>
    <property type="project" value="TreeGrafter"/>
</dbReference>
<dbReference type="PANTHER" id="PTHR42918">
    <property type="entry name" value="LYSYL-TRNA SYNTHETASE"/>
    <property type="match status" value="1"/>
</dbReference>
<dbReference type="GO" id="GO:0006430">
    <property type="term" value="P:lysyl-tRNA aminoacylation"/>
    <property type="evidence" value="ECO:0007669"/>
    <property type="project" value="TreeGrafter"/>
</dbReference>
<gene>
    <name evidence="3" type="ORF">COU93_03865</name>
</gene>
<dbReference type="GO" id="GO:0000166">
    <property type="term" value="F:nucleotide binding"/>
    <property type="evidence" value="ECO:0007669"/>
    <property type="project" value="InterPro"/>
</dbReference>
<evidence type="ECO:0000313" key="3">
    <source>
        <dbReference type="EMBL" id="PJE66525.1"/>
    </source>
</evidence>
<evidence type="ECO:0000256" key="1">
    <source>
        <dbReference type="ARBA" id="ARBA00022741"/>
    </source>
</evidence>
<dbReference type="EMBL" id="PFEI01000210">
    <property type="protein sequence ID" value="PJE66525.1"/>
    <property type="molecule type" value="Genomic_DNA"/>
</dbReference>
<evidence type="ECO:0000259" key="2">
    <source>
        <dbReference type="Pfam" id="PF01336"/>
    </source>
</evidence>
<accession>A0A2M8L0R1</accession>
<dbReference type="GO" id="GO:0005829">
    <property type="term" value="C:cytosol"/>
    <property type="evidence" value="ECO:0007669"/>
    <property type="project" value="TreeGrafter"/>
</dbReference>
<feature type="non-terminal residue" evidence="3">
    <location>
        <position position="116"/>
    </location>
</feature>
<dbReference type="CDD" id="cd04322">
    <property type="entry name" value="LysRS_N"/>
    <property type="match status" value="1"/>
</dbReference>
<feature type="domain" description="OB" evidence="2">
    <location>
        <begin position="44"/>
        <end position="115"/>
    </location>
</feature>
<dbReference type="Gene3D" id="2.40.50.140">
    <property type="entry name" value="Nucleic acid-binding proteins"/>
    <property type="match status" value="1"/>
</dbReference>
<dbReference type="GO" id="GO:0004824">
    <property type="term" value="F:lysine-tRNA ligase activity"/>
    <property type="evidence" value="ECO:0007669"/>
    <property type="project" value="TreeGrafter"/>
</dbReference>
<dbReference type="Proteomes" id="UP000229766">
    <property type="component" value="Unassembled WGS sequence"/>
</dbReference>
<reference evidence="4" key="1">
    <citation type="submission" date="2017-09" db="EMBL/GenBank/DDBJ databases">
        <title>Depth-based differentiation of microbial function through sediment-hosted aquifers and enrichment of novel symbionts in the deep terrestrial subsurface.</title>
        <authorList>
            <person name="Probst A.J."/>
            <person name="Ladd B."/>
            <person name="Jarett J.K."/>
            <person name="Geller-Mcgrath D.E."/>
            <person name="Sieber C.M.K."/>
            <person name="Emerson J.B."/>
            <person name="Anantharaman K."/>
            <person name="Thomas B.C."/>
            <person name="Malmstrom R."/>
            <person name="Stieglmeier M."/>
            <person name="Klingl A."/>
            <person name="Woyke T."/>
            <person name="Ryan C.M."/>
            <person name="Banfield J.F."/>
        </authorList>
    </citation>
    <scope>NUCLEOTIDE SEQUENCE [LARGE SCALE GENOMIC DNA]</scope>
</reference>
<dbReference type="InterPro" id="IPR012340">
    <property type="entry name" value="NA-bd_OB-fold"/>
</dbReference>
<keyword evidence="1" id="KW-0547">Nucleotide-binding</keyword>
<dbReference type="InterPro" id="IPR044136">
    <property type="entry name" value="Lys-tRNA-ligase_II_N"/>
</dbReference>